<accession>A0ABZ2FBC2</accession>
<dbReference type="InterPro" id="IPR007396">
    <property type="entry name" value="TR_PAI2-type"/>
</dbReference>
<sequence>MPYLPDHDRVNDEDLVLDVIAQHPLASLVTHDGTSPEVDLIPLLAQRTASCIELIGHVARANPVWQVGRHEGESLAVFRATDHYISPTWYPSKAEHHRTVPTWNYVAVHAWGPLEVHDDPRWVRAGMAPARVRGRDAGPRRRHPHPRAPGDREVQGLGAQERPRPPRGPRRRRGRRPRPRPGRRVEPGPARRVDEPAARRN</sequence>
<protein>
    <submittedName>
        <fullName evidence="2">FMN-binding negative transcriptional regulator</fullName>
    </submittedName>
</protein>
<dbReference type="EMBL" id="CP104874">
    <property type="protein sequence ID" value="WWF04604.1"/>
    <property type="molecule type" value="Genomic_DNA"/>
</dbReference>
<evidence type="ECO:0000313" key="3">
    <source>
        <dbReference type="Proteomes" id="UP001381003"/>
    </source>
</evidence>
<dbReference type="PANTHER" id="PTHR35802">
    <property type="entry name" value="PROTEASE SYNTHASE AND SPORULATION PROTEIN PAI 2"/>
    <property type="match status" value="1"/>
</dbReference>
<dbReference type="RefSeq" id="WP_338537904.1">
    <property type="nucleotide sequence ID" value="NZ_CP104874.1"/>
</dbReference>
<keyword evidence="3" id="KW-1185">Reference proteome</keyword>
<dbReference type="Proteomes" id="UP001381003">
    <property type="component" value="Chromosome"/>
</dbReference>
<dbReference type="Pfam" id="PF04299">
    <property type="entry name" value="FMN_bind_2"/>
    <property type="match status" value="1"/>
</dbReference>
<feature type="compositionally biased region" description="Basic residues" evidence="1">
    <location>
        <begin position="165"/>
        <end position="182"/>
    </location>
</feature>
<organism evidence="2 3">
    <name type="scientific">Janibacter terrae</name>
    <dbReference type="NCBI Taxonomy" id="103817"/>
    <lineage>
        <taxon>Bacteria</taxon>
        <taxon>Bacillati</taxon>
        <taxon>Actinomycetota</taxon>
        <taxon>Actinomycetes</taxon>
        <taxon>Micrococcales</taxon>
        <taxon>Intrasporangiaceae</taxon>
        <taxon>Janibacter</taxon>
    </lineage>
</organism>
<dbReference type="PANTHER" id="PTHR35802:SF1">
    <property type="entry name" value="PROTEASE SYNTHASE AND SPORULATION PROTEIN PAI 2"/>
    <property type="match status" value="1"/>
</dbReference>
<evidence type="ECO:0000256" key="1">
    <source>
        <dbReference type="SAM" id="MobiDB-lite"/>
    </source>
</evidence>
<feature type="compositionally biased region" description="Basic and acidic residues" evidence="1">
    <location>
        <begin position="183"/>
        <end position="201"/>
    </location>
</feature>
<name>A0ABZ2FBC2_9MICO</name>
<reference evidence="2 3" key="1">
    <citation type="submission" date="2022-09" db="EMBL/GenBank/DDBJ databases">
        <title>Complete genome sequence of Janibacter terrae strain COS04-44, PCL-degrading bacteria isolated from oil spilled coast.</title>
        <authorList>
            <person name="Park H."/>
            <person name="Kim J.Y."/>
            <person name="An S.H."/>
            <person name="Lee C.M."/>
            <person name="Weon H.-Y."/>
        </authorList>
    </citation>
    <scope>NUCLEOTIDE SEQUENCE [LARGE SCALE GENOMIC DNA]</scope>
    <source>
        <strain evidence="2 3">COS04-44</strain>
    </source>
</reference>
<proteinExistence type="predicted"/>
<feature type="region of interest" description="Disordered" evidence="1">
    <location>
        <begin position="130"/>
        <end position="201"/>
    </location>
</feature>
<evidence type="ECO:0000313" key="2">
    <source>
        <dbReference type="EMBL" id="WWF04604.1"/>
    </source>
</evidence>
<gene>
    <name evidence="2" type="ORF">N5P18_13040</name>
</gene>
<dbReference type="Gene3D" id="2.30.110.10">
    <property type="entry name" value="Electron Transport, Fmn-binding Protein, Chain A"/>
    <property type="match status" value="1"/>
</dbReference>
<dbReference type="SUPFAM" id="SSF50475">
    <property type="entry name" value="FMN-binding split barrel"/>
    <property type="match status" value="1"/>
</dbReference>
<dbReference type="InterPro" id="IPR012349">
    <property type="entry name" value="Split_barrel_FMN-bd"/>
</dbReference>